<feature type="compositionally biased region" description="Low complexity" evidence="2">
    <location>
        <begin position="271"/>
        <end position="284"/>
    </location>
</feature>
<feature type="compositionally biased region" description="Low complexity" evidence="2">
    <location>
        <begin position="462"/>
        <end position="476"/>
    </location>
</feature>
<feature type="compositionally biased region" description="Basic and acidic residues" evidence="2">
    <location>
        <begin position="419"/>
        <end position="429"/>
    </location>
</feature>
<dbReference type="RefSeq" id="XP_002478154.1">
    <property type="nucleotide sequence ID" value="XM_002478109.1"/>
</dbReference>
<dbReference type="InParanoid" id="B8M094"/>
<dbReference type="PhylomeDB" id="B8M094"/>
<dbReference type="InterPro" id="IPR037393">
    <property type="entry name" value="Bud22/SRFB1"/>
</dbReference>
<dbReference type="FunCoup" id="B8M094">
    <property type="interactions" value="213"/>
</dbReference>
<organism evidence="4 5">
    <name type="scientific">Talaromyces stipitatus (strain ATCC 10500 / CBS 375.48 / QM 6759 / NRRL 1006)</name>
    <name type="common">Penicillium stipitatum</name>
    <dbReference type="NCBI Taxonomy" id="441959"/>
    <lineage>
        <taxon>Eukaryota</taxon>
        <taxon>Fungi</taxon>
        <taxon>Dikarya</taxon>
        <taxon>Ascomycota</taxon>
        <taxon>Pezizomycotina</taxon>
        <taxon>Eurotiomycetes</taxon>
        <taxon>Eurotiomycetidae</taxon>
        <taxon>Eurotiales</taxon>
        <taxon>Trichocomaceae</taxon>
        <taxon>Talaromyces</taxon>
        <taxon>Talaromyces sect. Talaromyces</taxon>
    </lineage>
</organism>
<reference evidence="5" key="1">
    <citation type="journal article" date="2015" name="Genome Announc.">
        <title>Genome sequence of the AIDS-associated pathogen Penicillium marneffei (ATCC18224) and its near taxonomic relative Talaromyces stipitatus (ATCC10500).</title>
        <authorList>
            <person name="Nierman W.C."/>
            <person name="Fedorova-Abrams N.D."/>
            <person name="Andrianopoulos A."/>
        </authorList>
    </citation>
    <scope>NUCLEOTIDE SEQUENCE [LARGE SCALE GENOMIC DNA]</scope>
    <source>
        <strain evidence="5">ATCC 10500 / CBS 375.48 / QM 6759 / NRRL 1006</strain>
    </source>
</reference>
<dbReference type="PANTHER" id="PTHR23325:SF1">
    <property type="entry name" value="SERUM RESPONSE FACTOR-BINDING PROTEIN 1"/>
    <property type="match status" value="1"/>
</dbReference>
<feature type="region of interest" description="Disordered" evidence="2">
    <location>
        <begin position="166"/>
        <end position="476"/>
    </location>
</feature>
<evidence type="ECO:0000256" key="2">
    <source>
        <dbReference type="SAM" id="MobiDB-lite"/>
    </source>
</evidence>
<dbReference type="AlphaFoldDB" id="B8M094"/>
<dbReference type="eggNOG" id="ENOG502S6Z4">
    <property type="taxonomic scope" value="Eukaryota"/>
</dbReference>
<feature type="compositionally biased region" description="Basic and acidic residues" evidence="2">
    <location>
        <begin position="175"/>
        <end position="210"/>
    </location>
</feature>
<evidence type="ECO:0000313" key="5">
    <source>
        <dbReference type="Proteomes" id="UP000001745"/>
    </source>
</evidence>
<dbReference type="GO" id="GO:0005634">
    <property type="term" value="C:nucleus"/>
    <property type="evidence" value="ECO:0007669"/>
    <property type="project" value="TreeGrafter"/>
</dbReference>
<dbReference type="GeneID" id="8101515"/>
<dbReference type="OrthoDB" id="3364872at2759"/>
<dbReference type="VEuPathDB" id="FungiDB:TSTA_084220"/>
<dbReference type="GO" id="GO:0030686">
    <property type="term" value="C:90S preribosome"/>
    <property type="evidence" value="ECO:0007669"/>
    <property type="project" value="TreeGrafter"/>
</dbReference>
<dbReference type="STRING" id="441959.B8M094"/>
<dbReference type="OMA" id="ALWEKKF"/>
<proteinExistence type="predicted"/>
<feature type="compositionally biased region" description="Polar residues" evidence="2">
    <location>
        <begin position="285"/>
        <end position="298"/>
    </location>
</feature>
<feature type="compositionally biased region" description="Acidic residues" evidence="2">
    <location>
        <begin position="216"/>
        <end position="226"/>
    </location>
</feature>
<feature type="domain" description="Bud22" evidence="3">
    <location>
        <begin position="32"/>
        <end position="476"/>
    </location>
</feature>
<dbReference type="Proteomes" id="UP000001745">
    <property type="component" value="Unassembled WGS sequence"/>
</dbReference>
<name>B8M094_TALSN</name>
<accession>B8M094</accession>
<evidence type="ECO:0000313" key="4">
    <source>
        <dbReference type="EMBL" id="EED21191.1"/>
    </source>
</evidence>
<sequence>MPKRKHSEVDLSGDGDEKLNRVKATRLGHKFERGSQLLFRALKTARGFERQKLGRRQKTAKGDGDSKTLERLEKEVHALKALDLEEIAQRYLLKQLNKTKRIAESPEFVRLEKSINASFDVGPGPRDPAEANVTARLFKSNPVQTALPDILTDIRTLLGVDEIPTRKQQQKHVKKEATQNEETAKEPDEPQIETDMRSHKMEGRNSRAEDYLNDVNMDDVSDDGDSLDLSQFDARLASASEGSNSEEEEFGYSRIKITSPSNRDNHEIPDDISISSSPASSIISQNPSESPLPTSVSPPKTHKKEKSDEQRPKNTTFLPSLMMGGYWSGSESDPEEDEVAAAAAGSRPQRKNRMGQQARRALWEKKYGARAKHLQEQEKNSKKSKNKDSGWDARRGATDENDKPKWAAGAGKRGISSLGKRDNHARDSGNGKATMTNNKSSSSAATAGLHPSWEAARKAKQQKAQASFQGKKITFD</sequence>
<keyword evidence="5" id="KW-1185">Reference proteome</keyword>
<dbReference type="GO" id="GO:0030490">
    <property type="term" value="P:maturation of SSU-rRNA"/>
    <property type="evidence" value="ECO:0007669"/>
    <property type="project" value="TreeGrafter"/>
</dbReference>
<keyword evidence="1" id="KW-0175">Coiled coil</keyword>
<protein>
    <submittedName>
        <fullName evidence="4">Cellular morphogenesis protein (Bud22), putative</fullName>
    </submittedName>
</protein>
<evidence type="ECO:0000259" key="3">
    <source>
        <dbReference type="Pfam" id="PF09073"/>
    </source>
</evidence>
<dbReference type="Pfam" id="PF09073">
    <property type="entry name" value="BUD22"/>
    <property type="match status" value="1"/>
</dbReference>
<dbReference type="PANTHER" id="PTHR23325">
    <property type="entry name" value="SERUM RESPONSE FACTOR-BINDING"/>
    <property type="match status" value="1"/>
</dbReference>
<dbReference type="EMBL" id="EQ962653">
    <property type="protein sequence ID" value="EED21191.1"/>
    <property type="molecule type" value="Genomic_DNA"/>
</dbReference>
<feature type="compositionally biased region" description="Basic and acidic residues" evidence="2">
    <location>
        <begin position="361"/>
        <end position="405"/>
    </location>
</feature>
<dbReference type="InterPro" id="IPR015158">
    <property type="entry name" value="Bud22_dom"/>
</dbReference>
<dbReference type="HOGENOM" id="CLU_029647_0_0_1"/>
<evidence type="ECO:0000256" key="1">
    <source>
        <dbReference type="ARBA" id="ARBA00023054"/>
    </source>
</evidence>
<gene>
    <name evidence="4" type="ORF">TSTA_084220</name>
</gene>
<feature type="compositionally biased region" description="Low complexity" evidence="2">
    <location>
        <begin position="432"/>
        <end position="447"/>
    </location>
</feature>